<dbReference type="RefSeq" id="WP_090384450.1">
    <property type="nucleotide sequence ID" value="NZ_FNLC01000004.1"/>
</dbReference>
<dbReference type="STRING" id="1095778.SAMN04489842_3419"/>
<keyword evidence="1" id="KW-0812">Transmembrane</keyword>
<dbReference type="Gene3D" id="1.20.144.10">
    <property type="entry name" value="Phosphatidic acid phosphatase type 2/haloperoxidase"/>
    <property type="match status" value="1"/>
</dbReference>
<feature type="domain" description="Phosphatidic acid phosphatase type 2/haloperoxidase" evidence="2">
    <location>
        <begin position="51"/>
        <end position="175"/>
    </location>
</feature>
<dbReference type="PANTHER" id="PTHR14969">
    <property type="entry name" value="SPHINGOSINE-1-PHOSPHATE PHOSPHOHYDROLASE"/>
    <property type="match status" value="1"/>
</dbReference>
<evidence type="ECO:0000313" key="4">
    <source>
        <dbReference type="Proteomes" id="UP000198848"/>
    </source>
</evidence>
<keyword evidence="4" id="KW-1185">Reference proteome</keyword>
<evidence type="ECO:0000313" key="3">
    <source>
        <dbReference type="EMBL" id="SDR35282.1"/>
    </source>
</evidence>
<dbReference type="OrthoDB" id="10182at2157"/>
<feature type="transmembrane region" description="Helical" evidence="1">
    <location>
        <begin position="53"/>
        <end position="75"/>
    </location>
</feature>
<keyword evidence="1" id="KW-0472">Membrane</keyword>
<feature type="transmembrane region" description="Helical" evidence="1">
    <location>
        <begin position="20"/>
        <end position="46"/>
    </location>
</feature>
<dbReference type="EMBL" id="FNLC01000004">
    <property type="protein sequence ID" value="SDR35282.1"/>
    <property type="molecule type" value="Genomic_DNA"/>
</dbReference>
<dbReference type="PANTHER" id="PTHR14969:SF13">
    <property type="entry name" value="AT30094P"/>
    <property type="match status" value="1"/>
</dbReference>
<sequence length="319" mass="33877">MWFESTQVETVRDAFPEWMAFLFAFFSYLGSVWFVAPAVVLAFWFWDRHRFGYWLGVVMGGYAIMVALKSFFSIARPGVGPAITPDSLPTVLALLYAPAVEIHTTTFPSGHALAGTIVWTMLALEVDVGTRVQRLVVAATMIALVSFSRIGAGVHYPIDVVAGVAVAVGYLALVLWLRERITGWPAPWRRSSRASSPTRTLDLRQAATAVFATAGVLSVLALRAGGGTDAAALLGGSIGAVLAWEYARPARQPWSLSLRRVGQAVVGIGTLAVVALVLLVTDAVVVWFLVGVAGGATVVALPRLVSLASISAVRPDVAG</sequence>
<evidence type="ECO:0000259" key="2">
    <source>
        <dbReference type="SMART" id="SM00014"/>
    </source>
</evidence>
<keyword evidence="1" id="KW-1133">Transmembrane helix</keyword>
<feature type="transmembrane region" description="Helical" evidence="1">
    <location>
        <begin position="286"/>
        <end position="305"/>
    </location>
</feature>
<name>A0A1H1IC78_NATTX</name>
<evidence type="ECO:0000256" key="1">
    <source>
        <dbReference type="SAM" id="Phobius"/>
    </source>
</evidence>
<dbReference type="InterPro" id="IPR036938">
    <property type="entry name" value="PAP2/HPO_sf"/>
</dbReference>
<feature type="transmembrane region" description="Helical" evidence="1">
    <location>
        <begin position="160"/>
        <end position="177"/>
    </location>
</feature>
<protein>
    <submittedName>
        <fullName evidence="3">PAP2 superfamily protein</fullName>
    </submittedName>
</protein>
<proteinExistence type="predicted"/>
<dbReference type="SMART" id="SM00014">
    <property type="entry name" value="acidPPc"/>
    <property type="match status" value="1"/>
</dbReference>
<dbReference type="Pfam" id="PF01569">
    <property type="entry name" value="PAP2"/>
    <property type="match status" value="1"/>
</dbReference>
<gene>
    <name evidence="3" type="ORF">SAMN04489842_3419</name>
</gene>
<dbReference type="Proteomes" id="UP000198848">
    <property type="component" value="Unassembled WGS sequence"/>
</dbReference>
<dbReference type="AlphaFoldDB" id="A0A1H1IC78"/>
<organism evidence="3 4">
    <name type="scientific">Natronobacterium texcoconense</name>
    <dbReference type="NCBI Taxonomy" id="1095778"/>
    <lineage>
        <taxon>Archaea</taxon>
        <taxon>Methanobacteriati</taxon>
        <taxon>Methanobacteriota</taxon>
        <taxon>Stenosarchaea group</taxon>
        <taxon>Halobacteria</taxon>
        <taxon>Halobacteriales</taxon>
        <taxon>Natrialbaceae</taxon>
        <taxon>Natronobacterium</taxon>
    </lineage>
</organism>
<reference evidence="4" key="1">
    <citation type="submission" date="2016-10" db="EMBL/GenBank/DDBJ databases">
        <authorList>
            <person name="Varghese N."/>
            <person name="Submissions S."/>
        </authorList>
    </citation>
    <scope>NUCLEOTIDE SEQUENCE [LARGE SCALE GENOMIC DNA]</scope>
    <source>
        <strain evidence="4">DSM 24767</strain>
    </source>
</reference>
<accession>A0A1H1IC78</accession>
<dbReference type="InterPro" id="IPR000326">
    <property type="entry name" value="PAP2/HPO"/>
</dbReference>
<dbReference type="SUPFAM" id="SSF48317">
    <property type="entry name" value="Acid phosphatase/Vanadium-dependent haloperoxidase"/>
    <property type="match status" value="1"/>
</dbReference>
<feature type="transmembrane region" description="Helical" evidence="1">
    <location>
        <begin position="261"/>
        <end position="280"/>
    </location>
</feature>